<sequence length="56" mass="6208">MGLHIYIGPLFGRPVVGLISSNHAKASLDVVWVQKDPERPQPPRKRTVLPAAIRPK</sequence>
<reference evidence="2" key="1">
    <citation type="submission" date="2022-07" db="EMBL/GenBank/DDBJ databases">
        <title>Chromosome-level genome of Muraenolepis orangiensis.</title>
        <authorList>
            <person name="Kim J."/>
        </authorList>
    </citation>
    <scope>NUCLEOTIDE SEQUENCE</scope>
    <source>
        <strain evidence="2">KU_S4_2022</strain>
        <tissue evidence="2">Muscle</tissue>
    </source>
</reference>
<dbReference type="Proteomes" id="UP001148018">
    <property type="component" value="Unassembled WGS sequence"/>
</dbReference>
<feature type="non-terminal residue" evidence="2">
    <location>
        <position position="56"/>
    </location>
</feature>
<proteinExistence type="predicted"/>
<dbReference type="EMBL" id="JANIIK010000034">
    <property type="protein sequence ID" value="KAJ3614250.1"/>
    <property type="molecule type" value="Genomic_DNA"/>
</dbReference>
<evidence type="ECO:0000313" key="2">
    <source>
        <dbReference type="EMBL" id="KAJ3614250.1"/>
    </source>
</evidence>
<name>A0A9Q0EVM5_9TELE</name>
<keyword evidence="3" id="KW-1185">Reference proteome</keyword>
<dbReference type="AlphaFoldDB" id="A0A9Q0EVM5"/>
<gene>
    <name evidence="2" type="ORF">NHX12_017824</name>
</gene>
<protein>
    <submittedName>
        <fullName evidence="2">Uncharacterized protein</fullName>
    </submittedName>
</protein>
<evidence type="ECO:0000313" key="3">
    <source>
        <dbReference type="Proteomes" id="UP001148018"/>
    </source>
</evidence>
<evidence type="ECO:0000256" key="1">
    <source>
        <dbReference type="SAM" id="MobiDB-lite"/>
    </source>
</evidence>
<organism evidence="2 3">
    <name type="scientific">Muraenolepis orangiensis</name>
    <name type="common">Patagonian moray cod</name>
    <dbReference type="NCBI Taxonomy" id="630683"/>
    <lineage>
        <taxon>Eukaryota</taxon>
        <taxon>Metazoa</taxon>
        <taxon>Chordata</taxon>
        <taxon>Craniata</taxon>
        <taxon>Vertebrata</taxon>
        <taxon>Euteleostomi</taxon>
        <taxon>Actinopterygii</taxon>
        <taxon>Neopterygii</taxon>
        <taxon>Teleostei</taxon>
        <taxon>Neoteleostei</taxon>
        <taxon>Acanthomorphata</taxon>
        <taxon>Zeiogadaria</taxon>
        <taxon>Gadariae</taxon>
        <taxon>Gadiformes</taxon>
        <taxon>Muraenolepidoidei</taxon>
        <taxon>Muraenolepididae</taxon>
        <taxon>Muraenolepis</taxon>
    </lineage>
</organism>
<accession>A0A9Q0EVM5</accession>
<feature type="region of interest" description="Disordered" evidence="1">
    <location>
        <begin position="36"/>
        <end position="56"/>
    </location>
</feature>
<comment type="caution">
    <text evidence="2">The sequence shown here is derived from an EMBL/GenBank/DDBJ whole genome shotgun (WGS) entry which is preliminary data.</text>
</comment>